<reference evidence="3" key="1">
    <citation type="submission" date="2022-11" db="UniProtKB">
        <authorList>
            <consortium name="WormBaseParasite"/>
        </authorList>
    </citation>
    <scope>IDENTIFICATION</scope>
</reference>
<protein>
    <submittedName>
        <fullName evidence="3">Serine hydrolase FSH domain-containing protein</fullName>
    </submittedName>
</protein>
<dbReference type="InterPro" id="IPR029058">
    <property type="entry name" value="AB_hydrolase_fold"/>
</dbReference>
<dbReference type="GO" id="GO:0005886">
    <property type="term" value="C:plasma membrane"/>
    <property type="evidence" value="ECO:0007669"/>
    <property type="project" value="TreeGrafter"/>
</dbReference>
<sequence length="272" mass="30731">MECPSVGFTSKFAPKNIERDGKPKISVAIVETAKKDHIVTVHIRCKKSIEYGRKSPKIIIFSQPNSTDLGYVLFLTNPDLIEICDFLKCDLVAYDYSGFGASTGKISEKALYANIEAVFKYVTNELNYQPQEVILMGFSMGTAMSIHMASIEKELGCVILIAPFTSLLRAASRIPCCGRRVDSETTCCLDQFSSYDKASLMKARTLLCHGDLDTLVVRKHSEVLYKRLQNAVEPFYSLTCHTGIFSHTRTWIRIKRFINEEMRVNDAWAEIR</sequence>
<accession>A0A914ERE2</accession>
<dbReference type="Pfam" id="PF03959">
    <property type="entry name" value="FSH1"/>
    <property type="match status" value="1"/>
</dbReference>
<evidence type="ECO:0000313" key="2">
    <source>
        <dbReference type="Proteomes" id="UP000887540"/>
    </source>
</evidence>
<proteinExistence type="predicted"/>
<dbReference type="WBParaSite" id="ACRNAN_scaffold9639.g10498.t1">
    <property type="protein sequence ID" value="ACRNAN_scaffold9639.g10498.t1"/>
    <property type="gene ID" value="ACRNAN_scaffold9639.g10498"/>
</dbReference>
<dbReference type="SUPFAM" id="SSF53474">
    <property type="entry name" value="alpha/beta-Hydrolases"/>
    <property type="match status" value="1"/>
</dbReference>
<evidence type="ECO:0000259" key="1">
    <source>
        <dbReference type="Pfam" id="PF03959"/>
    </source>
</evidence>
<dbReference type="InterPro" id="IPR005645">
    <property type="entry name" value="FSH-like_dom"/>
</dbReference>
<dbReference type="PANTHER" id="PTHR12277:SF56">
    <property type="entry name" value="AB HYDROLASE-1 DOMAIN-CONTAINING PROTEIN"/>
    <property type="match status" value="1"/>
</dbReference>
<keyword evidence="2" id="KW-1185">Reference proteome</keyword>
<organism evidence="2 3">
    <name type="scientific">Acrobeloides nanus</name>
    <dbReference type="NCBI Taxonomy" id="290746"/>
    <lineage>
        <taxon>Eukaryota</taxon>
        <taxon>Metazoa</taxon>
        <taxon>Ecdysozoa</taxon>
        <taxon>Nematoda</taxon>
        <taxon>Chromadorea</taxon>
        <taxon>Rhabditida</taxon>
        <taxon>Tylenchina</taxon>
        <taxon>Cephalobomorpha</taxon>
        <taxon>Cephaloboidea</taxon>
        <taxon>Cephalobidae</taxon>
        <taxon>Acrobeloides</taxon>
    </lineage>
</organism>
<dbReference type="GO" id="GO:0008474">
    <property type="term" value="F:palmitoyl-(protein) hydrolase activity"/>
    <property type="evidence" value="ECO:0007669"/>
    <property type="project" value="TreeGrafter"/>
</dbReference>
<dbReference type="PANTHER" id="PTHR12277">
    <property type="entry name" value="ALPHA/BETA HYDROLASE DOMAIN-CONTAINING PROTEIN"/>
    <property type="match status" value="1"/>
</dbReference>
<evidence type="ECO:0000313" key="3">
    <source>
        <dbReference type="WBParaSite" id="ACRNAN_scaffold9639.g10498.t1"/>
    </source>
</evidence>
<dbReference type="GO" id="GO:0010008">
    <property type="term" value="C:endosome membrane"/>
    <property type="evidence" value="ECO:0007669"/>
    <property type="project" value="TreeGrafter"/>
</dbReference>
<feature type="domain" description="Serine hydrolase" evidence="1">
    <location>
        <begin position="109"/>
        <end position="231"/>
    </location>
</feature>
<dbReference type="Gene3D" id="3.40.50.1820">
    <property type="entry name" value="alpha/beta hydrolase"/>
    <property type="match status" value="1"/>
</dbReference>
<dbReference type="Proteomes" id="UP000887540">
    <property type="component" value="Unplaced"/>
</dbReference>
<dbReference type="AlphaFoldDB" id="A0A914ERE2"/>
<name>A0A914ERE2_9BILA</name>